<dbReference type="PROSITE" id="PS51910">
    <property type="entry name" value="GH18_2"/>
    <property type="match status" value="1"/>
</dbReference>
<dbReference type="Pfam" id="PF00704">
    <property type="entry name" value="Glyco_hydro_18"/>
    <property type="match status" value="1"/>
</dbReference>
<dbReference type="Gene3D" id="3.20.20.80">
    <property type="entry name" value="Glycosidases"/>
    <property type="match status" value="1"/>
</dbReference>
<keyword evidence="3" id="KW-1185">Reference proteome</keyword>
<dbReference type="Gene3D" id="3.10.50.10">
    <property type="match status" value="1"/>
</dbReference>
<reference evidence="2" key="2">
    <citation type="submission" date="2020-09" db="EMBL/GenBank/DDBJ databases">
        <authorList>
            <person name="Sun Q."/>
            <person name="Ohkuma M."/>
        </authorList>
    </citation>
    <scope>NUCLEOTIDE SEQUENCE</scope>
    <source>
        <strain evidence="2">JCM 17820</strain>
    </source>
</reference>
<gene>
    <name evidence="2" type="ORF">GCM10009030_01520</name>
</gene>
<dbReference type="GO" id="GO:0005975">
    <property type="term" value="P:carbohydrate metabolic process"/>
    <property type="evidence" value="ECO:0007669"/>
    <property type="project" value="InterPro"/>
</dbReference>
<dbReference type="AlphaFoldDB" id="A0A830GGL1"/>
<evidence type="ECO:0000313" key="3">
    <source>
        <dbReference type="Proteomes" id="UP000605784"/>
    </source>
</evidence>
<comment type="caution">
    <text evidence="2">The sequence shown here is derived from an EMBL/GenBank/DDBJ whole genome shotgun (WGS) entry which is preliminary data.</text>
</comment>
<dbReference type="SMART" id="SM00636">
    <property type="entry name" value="Glyco_18"/>
    <property type="match status" value="1"/>
</dbReference>
<dbReference type="Proteomes" id="UP000605784">
    <property type="component" value="Unassembled WGS sequence"/>
</dbReference>
<dbReference type="SUPFAM" id="SSF51445">
    <property type="entry name" value="(Trans)glycosidases"/>
    <property type="match status" value="1"/>
</dbReference>
<name>A0A830GGL1_9EURY</name>
<organism evidence="2 3">
    <name type="scientific">Haloarcula pellucida</name>
    <dbReference type="NCBI Taxonomy" id="1427151"/>
    <lineage>
        <taxon>Archaea</taxon>
        <taxon>Methanobacteriati</taxon>
        <taxon>Methanobacteriota</taxon>
        <taxon>Stenosarchaea group</taxon>
        <taxon>Halobacteria</taxon>
        <taxon>Halobacteriales</taxon>
        <taxon>Haloarculaceae</taxon>
        <taxon>Haloarcula</taxon>
    </lineage>
</organism>
<protein>
    <recommendedName>
        <fullName evidence="1">GH18 domain-containing protein</fullName>
    </recommendedName>
</protein>
<proteinExistence type="predicted"/>
<feature type="domain" description="GH18" evidence="1">
    <location>
        <begin position="38"/>
        <end position="400"/>
    </location>
</feature>
<dbReference type="InterPro" id="IPR011583">
    <property type="entry name" value="Chitinase_II/V-like_cat"/>
</dbReference>
<dbReference type="PANTHER" id="PTHR11177:SF317">
    <property type="entry name" value="CHITINASE 12-RELATED"/>
    <property type="match status" value="1"/>
</dbReference>
<dbReference type="InterPro" id="IPR050314">
    <property type="entry name" value="Glycosyl_Hydrlase_18"/>
</dbReference>
<dbReference type="SUPFAM" id="SSF54556">
    <property type="entry name" value="Chitinase insertion domain"/>
    <property type="match status" value="1"/>
</dbReference>
<evidence type="ECO:0000313" key="2">
    <source>
        <dbReference type="EMBL" id="GGN85267.1"/>
    </source>
</evidence>
<reference evidence="2" key="1">
    <citation type="journal article" date="2014" name="Int. J. Syst. Evol. Microbiol.">
        <title>Complete genome sequence of Corynebacterium casei LMG S-19264T (=DSM 44701T), isolated from a smear-ripened cheese.</title>
        <authorList>
            <consortium name="US DOE Joint Genome Institute (JGI-PGF)"/>
            <person name="Walter F."/>
            <person name="Albersmeier A."/>
            <person name="Kalinowski J."/>
            <person name="Ruckert C."/>
        </authorList>
    </citation>
    <scope>NUCLEOTIDE SEQUENCE</scope>
    <source>
        <strain evidence="2">JCM 17820</strain>
    </source>
</reference>
<dbReference type="InterPro" id="IPR029070">
    <property type="entry name" value="Chitinase_insertion_sf"/>
</dbReference>
<sequence>MGALGATAAIGLSGGARGARSGSIHAVRGVKNTPPPGKSVVGIYPAWSRYERDYMPGAVPLDQITHLQYAYLAVEEDGSVGYADRFADTRNLAAFQARKKDHPDTKLVLSIGGFFASQYYSKVTVDSARRARFARTAIEILREYDFDGLDLDWRYPSGEDADQYTRDGDIRQFTLLVQEVRRQLDAAGEEDGKSYELSLSAAINPNFAEELVVAELADAVDRVNVVCYDFAGPWDEYTGFGAPLYNPFPDSVPDFQYYTANAMDAWKARPIDPAKLNLTFATFGRGYTGVDPANRGFDQPFDGVPDGTFPAEEQGTYDFWDIEYNVNADNDYEYYWHDDAAAPYLYSENDREFVSYDNMRSVALKAEYVLDNDFGGMTMWDFHGDKYGALLYTVNEALAQ</sequence>
<dbReference type="InterPro" id="IPR001223">
    <property type="entry name" value="Glyco_hydro18_cat"/>
</dbReference>
<evidence type="ECO:0000259" key="1">
    <source>
        <dbReference type="PROSITE" id="PS51910"/>
    </source>
</evidence>
<dbReference type="GO" id="GO:0008061">
    <property type="term" value="F:chitin binding"/>
    <property type="evidence" value="ECO:0007669"/>
    <property type="project" value="InterPro"/>
</dbReference>
<dbReference type="PANTHER" id="PTHR11177">
    <property type="entry name" value="CHITINASE"/>
    <property type="match status" value="1"/>
</dbReference>
<dbReference type="EMBL" id="BMOU01000001">
    <property type="protein sequence ID" value="GGN85267.1"/>
    <property type="molecule type" value="Genomic_DNA"/>
</dbReference>
<accession>A0A830GGL1</accession>
<dbReference type="InterPro" id="IPR017853">
    <property type="entry name" value="GH"/>
</dbReference>